<feature type="transmembrane region" description="Helical" evidence="12">
    <location>
        <begin position="171"/>
        <end position="190"/>
    </location>
</feature>
<organism evidence="13 14">
    <name type="scientific">Chrysophaeum taylorii</name>
    <dbReference type="NCBI Taxonomy" id="2483200"/>
    <lineage>
        <taxon>Eukaryota</taxon>
        <taxon>Sar</taxon>
        <taxon>Stramenopiles</taxon>
        <taxon>Ochrophyta</taxon>
        <taxon>Pelagophyceae</taxon>
        <taxon>Pelagomonadales</taxon>
        <taxon>Pelagomonadaceae</taxon>
        <taxon>Chrysophaeum</taxon>
    </lineage>
</organism>
<feature type="transmembrane region" description="Helical" evidence="12">
    <location>
        <begin position="52"/>
        <end position="73"/>
    </location>
</feature>
<reference evidence="13" key="1">
    <citation type="submission" date="2023-01" db="EMBL/GenBank/DDBJ databases">
        <title>Metagenome sequencing of chrysophaentin producing Chrysophaeum taylorii.</title>
        <authorList>
            <person name="Davison J."/>
            <person name="Bewley C."/>
        </authorList>
    </citation>
    <scope>NUCLEOTIDE SEQUENCE</scope>
    <source>
        <strain evidence="13">NIES-1699</strain>
    </source>
</reference>
<keyword evidence="14" id="KW-1185">Reference proteome</keyword>
<dbReference type="GO" id="GO:0005886">
    <property type="term" value="C:plasma membrane"/>
    <property type="evidence" value="ECO:0007669"/>
    <property type="project" value="UniProtKB-SubCell"/>
</dbReference>
<evidence type="ECO:0000313" key="14">
    <source>
        <dbReference type="Proteomes" id="UP001230188"/>
    </source>
</evidence>
<comment type="caution">
    <text evidence="13">The sequence shown here is derived from an EMBL/GenBank/DDBJ whole genome shotgun (WGS) entry which is preliminary data.</text>
</comment>
<evidence type="ECO:0000256" key="1">
    <source>
        <dbReference type="ARBA" id="ARBA00003019"/>
    </source>
</evidence>
<evidence type="ECO:0000256" key="12">
    <source>
        <dbReference type="SAM" id="Phobius"/>
    </source>
</evidence>
<gene>
    <name evidence="13" type="ORF">CTAYLR_000268</name>
</gene>
<feature type="transmembrane region" description="Helical" evidence="12">
    <location>
        <begin position="531"/>
        <end position="551"/>
    </location>
</feature>
<evidence type="ECO:0000256" key="7">
    <source>
        <dbReference type="ARBA" id="ARBA00022989"/>
    </source>
</evidence>
<dbReference type="AlphaFoldDB" id="A0AAD7XMD0"/>
<feature type="transmembrane region" description="Helical" evidence="12">
    <location>
        <begin position="501"/>
        <end position="519"/>
    </location>
</feature>
<feature type="transmembrane region" description="Helical" evidence="12">
    <location>
        <begin position="383"/>
        <end position="401"/>
    </location>
</feature>
<keyword evidence="5" id="KW-1003">Cell membrane</keyword>
<evidence type="ECO:0000256" key="10">
    <source>
        <dbReference type="ARBA" id="ARBA00030646"/>
    </source>
</evidence>
<dbReference type="GO" id="GO:0015098">
    <property type="term" value="F:molybdate ion transmembrane transporter activity"/>
    <property type="evidence" value="ECO:0007669"/>
    <property type="project" value="InterPro"/>
</dbReference>
<dbReference type="Pfam" id="PF02466">
    <property type="entry name" value="Tim17"/>
    <property type="match status" value="1"/>
</dbReference>
<evidence type="ECO:0000256" key="6">
    <source>
        <dbReference type="ARBA" id="ARBA00022692"/>
    </source>
</evidence>
<dbReference type="GO" id="GO:0006811">
    <property type="term" value="P:monoatomic ion transport"/>
    <property type="evidence" value="ECO:0007669"/>
    <property type="project" value="UniProtKB-KW"/>
</dbReference>
<feature type="transmembrane region" description="Helical" evidence="12">
    <location>
        <begin position="563"/>
        <end position="583"/>
    </location>
</feature>
<dbReference type="Proteomes" id="UP001230188">
    <property type="component" value="Unassembled WGS sequence"/>
</dbReference>
<evidence type="ECO:0000256" key="9">
    <source>
        <dbReference type="ARBA" id="ARBA00023136"/>
    </source>
</evidence>
<keyword evidence="6 12" id="KW-0812">Transmembrane</keyword>
<feature type="transmembrane region" description="Helical" evidence="12">
    <location>
        <begin position="471"/>
        <end position="489"/>
    </location>
</feature>
<feature type="transmembrane region" description="Helical" evidence="12">
    <location>
        <begin position="589"/>
        <end position="610"/>
    </location>
</feature>
<name>A0AAD7XMD0_9STRA</name>
<dbReference type="EMBL" id="JAQMWT010000344">
    <property type="protein sequence ID" value="KAJ8603834.1"/>
    <property type="molecule type" value="Genomic_DNA"/>
</dbReference>
<comment type="function">
    <text evidence="1">Mediates high-affinity intracellular uptake of the rare oligo-element molybdenum.</text>
</comment>
<accession>A0AAD7XMD0</accession>
<evidence type="ECO:0000256" key="5">
    <source>
        <dbReference type="ARBA" id="ARBA00022475"/>
    </source>
</evidence>
<proteinExistence type="predicted"/>
<dbReference type="PANTHER" id="PTHR23516">
    <property type="entry name" value="SAM (S-ADENOSYL METHIONINE) TRANSPORTER"/>
    <property type="match status" value="1"/>
</dbReference>
<keyword evidence="7 12" id="KW-1133">Transmembrane helix</keyword>
<evidence type="ECO:0000256" key="2">
    <source>
        <dbReference type="ARBA" id="ARBA00004651"/>
    </source>
</evidence>
<dbReference type="InterPro" id="IPR036259">
    <property type="entry name" value="MFS_trans_sf"/>
</dbReference>
<evidence type="ECO:0000256" key="11">
    <source>
        <dbReference type="ARBA" id="ARBA00032555"/>
    </source>
</evidence>
<dbReference type="Pfam" id="PF05631">
    <property type="entry name" value="MFS_5"/>
    <property type="match status" value="1"/>
</dbReference>
<feature type="transmembrane region" description="Helical" evidence="12">
    <location>
        <begin position="110"/>
        <end position="129"/>
    </location>
</feature>
<evidence type="ECO:0000313" key="13">
    <source>
        <dbReference type="EMBL" id="KAJ8603834.1"/>
    </source>
</evidence>
<keyword evidence="9 12" id="KW-0472">Membrane</keyword>
<dbReference type="SUPFAM" id="SSF103473">
    <property type="entry name" value="MFS general substrate transporter"/>
    <property type="match status" value="1"/>
</dbReference>
<comment type="subcellular location">
    <subcellularLocation>
        <location evidence="2">Cell membrane</location>
        <topology evidence="2">Multi-pass membrane protein</topology>
    </subcellularLocation>
</comment>
<protein>
    <recommendedName>
        <fullName evidence="3">Molybdate-anion transporter</fullName>
    </recommendedName>
    <alternativeName>
        <fullName evidence="10">Major facilitator superfamily domain-containing protein 5</fullName>
    </alternativeName>
    <alternativeName>
        <fullName evidence="11">Molybdate transporter 2 homolog</fullName>
    </alternativeName>
</protein>
<dbReference type="PANTHER" id="PTHR23516:SF1">
    <property type="entry name" value="MOLYBDATE-ANION TRANSPORTER"/>
    <property type="match status" value="1"/>
</dbReference>
<keyword evidence="8" id="KW-0406">Ion transport</keyword>
<evidence type="ECO:0000256" key="4">
    <source>
        <dbReference type="ARBA" id="ARBA00022448"/>
    </source>
</evidence>
<keyword evidence="4" id="KW-0813">Transport</keyword>
<dbReference type="InterPro" id="IPR008509">
    <property type="entry name" value="MOT2/MFSD5"/>
</dbReference>
<evidence type="ECO:0000256" key="3">
    <source>
        <dbReference type="ARBA" id="ARBA00021242"/>
    </source>
</evidence>
<sequence>MNASEDPYSSPTSDRRVKLMLPFFSYFQVPSSPVAPPPNGMWLWQESCAFKAASGVLLGGGVGAAMGIFFGVLSSDPSSLVGPGGRTVPPAPLSEQMATAWRGLGEKAVWYMKSFAVITALFSGFDCLFEKARGKHDVLNGGLSGCASGALLAVKQAILLKRSKREMSTGGFVMMEYAVMGGLVGTLYVATSGLLRWSQRRAHKQQLEDGKAAGSEHTPEFVRFQRDYVAVFLLGLGCEYVQAAMAFALMRHEHAWSFTKIAQVYALGFAASWATSACFSSEQTGGACVGCLVSYGAAAIMAAKAEGPRAMAGSRVVAGIAQTLLQSAFDAWMRAAHADLGFPAAWRRSTYELAGAGTTFVSIGSGALAEGVRRATESDRRPFELSFVFAAIGCGIILLRWPKVARQQKTSYCLACDGENRFSTLISCTGKTTKAFAAGLAACVFEATAYVTNATWATALARVEHAGRSPYGFVFALLMSCAVSGTHLFQLTASRAGVEKVATFLSVLAGLAFAILALVEAKTGVPIPSVLLPLFLFQLCAGWSVPVFATVRGKHVPSDLRRPLARVSTALHGVVVIALILLIPADTQLTFAICATLMLAALLASLRLLLAP</sequence>
<evidence type="ECO:0000256" key="8">
    <source>
        <dbReference type="ARBA" id="ARBA00023065"/>
    </source>
</evidence>
<feature type="transmembrane region" description="Helical" evidence="12">
    <location>
        <begin position="228"/>
        <end position="250"/>
    </location>
</feature>